<sequence>LRGGMQMNCSASPIPSTEITNDTIVVLICYVLVFIISLVGNATMFLILFRNQKVKKRRVHVILFHNTIAHLFVTLFYIPKEIIHIITISWNGGNVLCKACKFMDTFGITLSAYILICICLDRFYSIYFPLKIMNATKLVTGILSVAWLAAGLSALPQVFMFEEAAHPCHPSYKQCISLNVNGKVSHQLVKWYSIVNIFEVYILPLCIIIVCYGAILWKIRGGIPEKRKCKSPKRNNKPILRSTGGEKMKAARSKTLKMTLIIVLAFLACWTPYTVATLLHFFSDSMNGSTLKTSTLFRKLLYAFAVFNSAISPYIYGYFSFDLKKEIRFLLQCDFKTVAGRTYLNAAKSDYETRISSIRGSNSKKPKLYDNFQAL</sequence>
<name>A0AC35TTC1_9BILA</name>
<dbReference type="WBParaSite" id="RSKR_0000412950.1">
    <property type="protein sequence ID" value="RSKR_0000412950.1"/>
    <property type="gene ID" value="RSKR_0000412950"/>
</dbReference>
<protein>
    <submittedName>
        <fullName evidence="2">G_PROTEIN_RECEP_F1_2 domain-containing protein</fullName>
    </submittedName>
</protein>
<reference evidence="2" key="1">
    <citation type="submission" date="2016-11" db="UniProtKB">
        <authorList>
            <consortium name="WormBaseParasite"/>
        </authorList>
    </citation>
    <scope>IDENTIFICATION</scope>
    <source>
        <strain evidence="2">KR3021</strain>
    </source>
</reference>
<organism evidence="1 2">
    <name type="scientific">Rhabditophanes sp. KR3021</name>
    <dbReference type="NCBI Taxonomy" id="114890"/>
    <lineage>
        <taxon>Eukaryota</taxon>
        <taxon>Metazoa</taxon>
        <taxon>Ecdysozoa</taxon>
        <taxon>Nematoda</taxon>
        <taxon>Chromadorea</taxon>
        <taxon>Rhabditida</taxon>
        <taxon>Tylenchina</taxon>
        <taxon>Panagrolaimomorpha</taxon>
        <taxon>Strongyloidoidea</taxon>
        <taxon>Alloionematidae</taxon>
        <taxon>Rhabditophanes</taxon>
    </lineage>
</organism>
<evidence type="ECO:0000313" key="1">
    <source>
        <dbReference type="Proteomes" id="UP000095286"/>
    </source>
</evidence>
<evidence type="ECO:0000313" key="2">
    <source>
        <dbReference type="WBParaSite" id="RSKR_0000412950.1"/>
    </source>
</evidence>
<proteinExistence type="predicted"/>
<accession>A0AC35TTC1</accession>
<dbReference type="Proteomes" id="UP000095286">
    <property type="component" value="Unplaced"/>
</dbReference>